<evidence type="ECO:0000313" key="2">
    <source>
        <dbReference type="Proteomes" id="UP001432322"/>
    </source>
</evidence>
<name>A0AAV5X0X8_9BILA</name>
<dbReference type="Proteomes" id="UP001432322">
    <property type="component" value="Unassembled WGS sequence"/>
</dbReference>
<protein>
    <submittedName>
        <fullName evidence="1">Uncharacterized protein</fullName>
    </submittedName>
</protein>
<sequence length="134" mass="13947">RTRHQRYDSASDLVCAASSRVLLLTNEADQSWHSANPGGGMPKACTAISQWPVVDCNAVYSGLFTCSAISINAAGITCPVGNFIMKGSTGFLSPTSIVCDSATGQYTTVAASETFNEAMLTTNIGAPFLLACIS</sequence>
<reference evidence="1" key="1">
    <citation type="submission" date="2023-10" db="EMBL/GenBank/DDBJ databases">
        <title>Genome assembly of Pristionchus species.</title>
        <authorList>
            <person name="Yoshida K."/>
            <person name="Sommer R.J."/>
        </authorList>
    </citation>
    <scope>NUCLEOTIDE SEQUENCE</scope>
    <source>
        <strain evidence="1">RS5133</strain>
    </source>
</reference>
<proteinExistence type="predicted"/>
<accession>A0AAV5X0X8</accession>
<comment type="caution">
    <text evidence="1">The sequence shown here is derived from an EMBL/GenBank/DDBJ whole genome shotgun (WGS) entry which is preliminary data.</text>
</comment>
<keyword evidence="2" id="KW-1185">Reference proteome</keyword>
<dbReference type="AlphaFoldDB" id="A0AAV5X0X8"/>
<feature type="non-terminal residue" evidence="1">
    <location>
        <position position="1"/>
    </location>
</feature>
<organism evidence="1 2">
    <name type="scientific">Pristionchus fissidentatus</name>
    <dbReference type="NCBI Taxonomy" id="1538716"/>
    <lineage>
        <taxon>Eukaryota</taxon>
        <taxon>Metazoa</taxon>
        <taxon>Ecdysozoa</taxon>
        <taxon>Nematoda</taxon>
        <taxon>Chromadorea</taxon>
        <taxon>Rhabditida</taxon>
        <taxon>Rhabditina</taxon>
        <taxon>Diplogasteromorpha</taxon>
        <taxon>Diplogasteroidea</taxon>
        <taxon>Neodiplogasteridae</taxon>
        <taxon>Pristionchus</taxon>
    </lineage>
</organism>
<dbReference type="EMBL" id="BTSY01000081">
    <property type="protein sequence ID" value="GMT37248.1"/>
    <property type="molecule type" value="Genomic_DNA"/>
</dbReference>
<evidence type="ECO:0000313" key="1">
    <source>
        <dbReference type="EMBL" id="GMT37248.1"/>
    </source>
</evidence>
<gene>
    <name evidence="1" type="ORF">PFISCL1PPCAC_28545</name>
</gene>